<dbReference type="EMBL" id="MLJI01000002">
    <property type="protein sequence ID" value="ORM90119.1"/>
    <property type="molecule type" value="Genomic_DNA"/>
</dbReference>
<protein>
    <submittedName>
        <fullName evidence="3">Uncharacterized protein</fullName>
    </submittedName>
</protein>
<dbReference type="Proteomes" id="UP000193749">
    <property type="component" value="Unassembled WGS sequence"/>
</dbReference>
<evidence type="ECO:0000313" key="4">
    <source>
        <dbReference type="Proteomes" id="UP000193749"/>
    </source>
</evidence>
<dbReference type="AlphaFoldDB" id="A0A1X1EMJ8"/>
<sequence length="320" mass="34622">MPNWCCNRLCVNGRSEDIGQVRALFAGGGYPSYAQAAAEGIQLFLAGCAGLLHPADGAHYAPYPALTGAEGYPSCAGEGSGGHHNVSGNQAFTQWLCCLSEGVVLTEAACARLHDLWRASGLPGREWETLSAEQQAVICALWQQKQGDWQVTFSTRSPAEAWNRLCRGELVTHQSAPFDMLQLCPPRLDVEINGYNGRLLAGVPDGFSDTTDRCGTKWPHAHDLNISWSSDTTFDADFDTPWSPPSAAVLNALSARYGVTVEHWYAEAGADYCGYALYSDGEQLEACCDSLEWSKEEDEDGFRDVIGPAWILNNVASFGG</sequence>
<dbReference type="InterPro" id="IPR009694">
    <property type="entry name" value="DUF1281"/>
</dbReference>
<organism evidence="3 4">
    <name type="scientific">Pantoea cypripedii</name>
    <name type="common">Pectobacterium cypripedii</name>
    <name type="synonym">Erwinia cypripedii</name>
    <dbReference type="NCBI Taxonomy" id="55209"/>
    <lineage>
        <taxon>Bacteria</taxon>
        <taxon>Pseudomonadati</taxon>
        <taxon>Pseudomonadota</taxon>
        <taxon>Gammaproteobacteria</taxon>
        <taxon>Enterobacterales</taxon>
        <taxon>Erwiniaceae</taxon>
        <taxon>Pantoea</taxon>
    </lineage>
</organism>
<proteinExistence type="predicted"/>
<evidence type="ECO:0000259" key="1">
    <source>
        <dbReference type="Pfam" id="PF06924"/>
    </source>
</evidence>
<dbReference type="InterPro" id="IPR041329">
    <property type="entry name" value="YubB_C"/>
</dbReference>
<accession>A0A1X1EMJ8</accession>
<feature type="domain" description="YubB ferredoxin-like" evidence="2">
    <location>
        <begin position="225"/>
        <end position="305"/>
    </location>
</feature>
<evidence type="ECO:0000313" key="3">
    <source>
        <dbReference type="EMBL" id="ORM90119.1"/>
    </source>
</evidence>
<dbReference type="InterPro" id="IPR023136">
    <property type="entry name" value="Api92-like_dom_sf"/>
</dbReference>
<reference evidence="3 4" key="1">
    <citation type="journal article" date="2017" name="Antonie Van Leeuwenhoek">
        <title>Phylogenomic resolution of the bacterial genus Pantoea and its relationship with Erwinia and Tatumella.</title>
        <authorList>
            <person name="Palmer M."/>
            <person name="Steenkamp E.T."/>
            <person name="Coetzee M.P."/>
            <person name="Chan W.Y."/>
            <person name="van Zyl E."/>
            <person name="De Maayer P."/>
            <person name="Coutinho T.A."/>
            <person name="Blom J."/>
            <person name="Smits T.H."/>
            <person name="Duffy B."/>
            <person name="Venter S.N."/>
        </authorList>
    </citation>
    <scope>NUCLEOTIDE SEQUENCE [LARGE SCALE GENOMIC DNA]</scope>
    <source>
        <strain evidence="3 4">LMG 2657</strain>
    </source>
</reference>
<dbReference type="RefSeq" id="WP_084879843.1">
    <property type="nucleotide sequence ID" value="NZ_JAGGMY010000007.1"/>
</dbReference>
<comment type="caution">
    <text evidence="3">The sequence shown here is derived from an EMBL/GenBank/DDBJ whole genome shotgun (WGS) entry which is preliminary data.</text>
</comment>
<feature type="domain" description="DUF1281" evidence="1">
    <location>
        <begin position="30"/>
        <end position="217"/>
    </location>
</feature>
<gene>
    <name evidence="3" type="ORF">HA50_26510</name>
</gene>
<dbReference type="Pfam" id="PF06924">
    <property type="entry name" value="DUF1281"/>
    <property type="match status" value="1"/>
</dbReference>
<dbReference type="Pfam" id="PF18406">
    <property type="entry name" value="DUF1281_C"/>
    <property type="match status" value="1"/>
</dbReference>
<dbReference type="STRING" id="55209.HA50_26510"/>
<dbReference type="OrthoDB" id="6452062at2"/>
<dbReference type="SUPFAM" id="SSF160940">
    <property type="entry name" value="Api92-like"/>
    <property type="match status" value="1"/>
</dbReference>
<keyword evidence="4" id="KW-1185">Reference proteome</keyword>
<dbReference type="Gene3D" id="1.10.3530.10">
    <property type="entry name" value="Api92-like"/>
    <property type="match status" value="1"/>
</dbReference>
<name>A0A1X1EMJ8_PANCY</name>
<dbReference type="Gene3D" id="3.30.70.1270">
    <property type="entry name" value="Api92-like domains"/>
    <property type="match status" value="1"/>
</dbReference>
<evidence type="ECO:0000259" key="2">
    <source>
        <dbReference type="Pfam" id="PF18406"/>
    </source>
</evidence>